<proteinExistence type="inferred from homology"/>
<gene>
    <name evidence="3" type="ORF">H9Y05_11450</name>
</gene>
<keyword evidence="4" id="KW-1185">Reference proteome</keyword>
<dbReference type="Proteomes" id="UP000652681">
    <property type="component" value="Unassembled WGS sequence"/>
</dbReference>
<accession>A0A8J6P6X0</accession>
<protein>
    <submittedName>
        <fullName evidence="3">Barstar family protein</fullName>
    </submittedName>
</protein>
<dbReference type="EMBL" id="JACVEL010000007">
    <property type="protein sequence ID" value="MBC9813084.1"/>
    <property type="molecule type" value="Genomic_DNA"/>
</dbReference>
<dbReference type="RefSeq" id="WP_216714364.1">
    <property type="nucleotide sequence ID" value="NZ_JACVEL010000007.1"/>
</dbReference>
<name>A0A8J6P6X0_9FLAO</name>
<evidence type="ECO:0000313" key="4">
    <source>
        <dbReference type="Proteomes" id="UP000652681"/>
    </source>
</evidence>
<sequence>MGSGSTGDQSIVERAKREKYPVPGILSRADLKMEKRITIDFRNITDISALHDKFNAELGFPDFYGKNTHALIDCLQSMRFPEEGMSKVVLGKEEVLVLELINFSNANMVIINSLLVAVETVNRRELDRGRKHSILLALSFKESH</sequence>
<dbReference type="SUPFAM" id="SSF52038">
    <property type="entry name" value="Barstar-related"/>
    <property type="match status" value="1"/>
</dbReference>
<evidence type="ECO:0000256" key="1">
    <source>
        <dbReference type="ARBA" id="ARBA00006845"/>
    </source>
</evidence>
<reference evidence="3" key="1">
    <citation type="submission" date="2020-09" db="EMBL/GenBank/DDBJ databases">
        <title>Taishania pollutisoli gen. nov., sp. nov., Isolated from Tetrabromobisphenol A-Contaminated Soil.</title>
        <authorList>
            <person name="Chen Q."/>
        </authorList>
    </citation>
    <scope>NUCLEOTIDE SEQUENCE</scope>
    <source>
        <strain evidence="3">CZZ-1</strain>
    </source>
</reference>
<evidence type="ECO:0000259" key="2">
    <source>
        <dbReference type="Pfam" id="PF01337"/>
    </source>
</evidence>
<dbReference type="InterPro" id="IPR000468">
    <property type="entry name" value="Barstar"/>
</dbReference>
<dbReference type="Pfam" id="PF01337">
    <property type="entry name" value="Barstar"/>
    <property type="match status" value="1"/>
</dbReference>
<comment type="similarity">
    <text evidence="1">Belongs to the barstar family.</text>
</comment>
<evidence type="ECO:0000313" key="3">
    <source>
        <dbReference type="EMBL" id="MBC9813084.1"/>
    </source>
</evidence>
<dbReference type="Gene3D" id="3.30.370.10">
    <property type="entry name" value="Barstar-like"/>
    <property type="match status" value="1"/>
</dbReference>
<organism evidence="3 4">
    <name type="scientific">Taishania pollutisoli</name>
    <dbReference type="NCBI Taxonomy" id="2766479"/>
    <lineage>
        <taxon>Bacteria</taxon>
        <taxon>Pseudomonadati</taxon>
        <taxon>Bacteroidota</taxon>
        <taxon>Flavobacteriia</taxon>
        <taxon>Flavobacteriales</taxon>
        <taxon>Crocinitomicaceae</taxon>
        <taxon>Taishania</taxon>
    </lineage>
</organism>
<dbReference type="InterPro" id="IPR035905">
    <property type="entry name" value="Barstar-like_sf"/>
</dbReference>
<dbReference type="AlphaFoldDB" id="A0A8J6P6X0"/>
<feature type="domain" description="Barstar (barnase inhibitor)" evidence="2">
    <location>
        <begin position="37"/>
        <end position="122"/>
    </location>
</feature>
<comment type="caution">
    <text evidence="3">The sequence shown here is derived from an EMBL/GenBank/DDBJ whole genome shotgun (WGS) entry which is preliminary data.</text>
</comment>